<evidence type="ECO:0000313" key="9">
    <source>
        <dbReference type="Proteomes" id="UP001215503"/>
    </source>
</evidence>
<keyword evidence="4" id="KW-0378">Hydrolase</keyword>
<gene>
    <name evidence="8" type="ORF">P2G67_09785</name>
</gene>
<proteinExistence type="inferred from homology"/>
<evidence type="ECO:0000256" key="5">
    <source>
        <dbReference type="ARBA" id="ARBA00035648"/>
    </source>
</evidence>
<dbReference type="Proteomes" id="UP001215503">
    <property type="component" value="Unassembled WGS sequence"/>
</dbReference>
<evidence type="ECO:0000259" key="7">
    <source>
        <dbReference type="Pfam" id="PF08340"/>
    </source>
</evidence>
<evidence type="ECO:0000256" key="2">
    <source>
        <dbReference type="ARBA" id="ARBA00022722"/>
    </source>
</evidence>
<dbReference type="RefSeq" id="WP_275822506.1">
    <property type="nucleotide sequence ID" value="NZ_JARHUD010000005.1"/>
</dbReference>
<evidence type="ECO:0000259" key="6">
    <source>
        <dbReference type="Pfam" id="PF03755"/>
    </source>
</evidence>
<dbReference type="Pfam" id="PF08340">
    <property type="entry name" value="YicC-like_C"/>
    <property type="match status" value="1"/>
</dbReference>
<dbReference type="EMBL" id="JARHUD010000005">
    <property type="protein sequence ID" value="MDF2096265.1"/>
    <property type="molecule type" value="Genomic_DNA"/>
</dbReference>
<evidence type="ECO:0000256" key="1">
    <source>
        <dbReference type="ARBA" id="ARBA00001968"/>
    </source>
</evidence>
<organism evidence="8 9">
    <name type="scientific">Aquibaculum arenosum</name>
    <dbReference type="NCBI Taxonomy" id="3032591"/>
    <lineage>
        <taxon>Bacteria</taxon>
        <taxon>Pseudomonadati</taxon>
        <taxon>Pseudomonadota</taxon>
        <taxon>Alphaproteobacteria</taxon>
        <taxon>Rhodospirillales</taxon>
        <taxon>Rhodovibrionaceae</taxon>
        <taxon>Aquibaculum</taxon>
    </lineage>
</organism>
<dbReference type="PANTHER" id="PTHR30636:SF3">
    <property type="entry name" value="UPF0701 PROTEIN YICC"/>
    <property type="match status" value="1"/>
</dbReference>
<accession>A0ABT5YNE7</accession>
<evidence type="ECO:0000256" key="3">
    <source>
        <dbReference type="ARBA" id="ARBA00022759"/>
    </source>
</evidence>
<comment type="caution">
    <text evidence="8">The sequence shown here is derived from an EMBL/GenBank/DDBJ whole genome shotgun (WGS) entry which is preliminary data.</text>
</comment>
<dbReference type="InterPro" id="IPR005229">
    <property type="entry name" value="YicC/YloC-like"/>
</dbReference>
<protein>
    <submittedName>
        <fullName evidence="8">YicC family protein</fullName>
    </submittedName>
</protein>
<dbReference type="PANTHER" id="PTHR30636">
    <property type="entry name" value="UPF0701 PROTEIN YICC"/>
    <property type="match status" value="1"/>
</dbReference>
<dbReference type="InterPro" id="IPR013551">
    <property type="entry name" value="YicC-like_C"/>
</dbReference>
<sequence length="299" mass="33024">MSADLRSMTAYARAQGGDERYAWSWEIRSVNGRGLDMRTRLPQGWDRLDNPLRQRVQGKLQRGNLQIGLTLRQTGEVAPIKVNRALLAELAEVARELHEEGAAVSASADGLLSLRGVLEPVEESAEEDEAQRNRRDSALLADLDEALDQLMAMRRAEGTQLGSLLEGHLRDIEDGVAQASAHAATQPDALRTRLRNLVEELLQASPALPEERLAQEAALLVGKADVREELDRLHAHIQAARKLLSEGGAIGRRLDFLCQEFNREANTLCSKSADVELTAIGLQLKAVIEQLREQVQNLE</sequence>
<dbReference type="InterPro" id="IPR013527">
    <property type="entry name" value="YicC-like_N"/>
</dbReference>
<feature type="domain" description="Endoribonuclease YicC-like C-terminal" evidence="7">
    <location>
        <begin position="182"/>
        <end position="299"/>
    </location>
</feature>
<evidence type="ECO:0000313" key="8">
    <source>
        <dbReference type="EMBL" id="MDF2096265.1"/>
    </source>
</evidence>
<keyword evidence="2" id="KW-0540">Nuclease</keyword>
<evidence type="ECO:0000256" key="4">
    <source>
        <dbReference type="ARBA" id="ARBA00022801"/>
    </source>
</evidence>
<name>A0ABT5YNE7_9PROT</name>
<keyword evidence="9" id="KW-1185">Reference proteome</keyword>
<keyword evidence="3" id="KW-0255">Endonuclease</keyword>
<dbReference type="NCBIfam" id="TIGR00255">
    <property type="entry name" value="YicC/YloC family endoribonuclease"/>
    <property type="match status" value="1"/>
</dbReference>
<reference evidence="8 9" key="1">
    <citation type="submission" date="2023-03" db="EMBL/GenBank/DDBJ databases">
        <title>Fodinicurvata sp. CAU 1616 isolated from sea sendiment.</title>
        <authorList>
            <person name="Kim W."/>
        </authorList>
    </citation>
    <scope>NUCLEOTIDE SEQUENCE [LARGE SCALE GENOMIC DNA]</scope>
    <source>
        <strain evidence="8 9">CAU 1616</strain>
    </source>
</reference>
<feature type="domain" description="Endoribonuclease YicC-like N-terminal" evidence="6">
    <location>
        <begin position="5"/>
        <end position="161"/>
    </location>
</feature>
<dbReference type="Pfam" id="PF03755">
    <property type="entry name" value="YicC-like_N"/>
    <property type="match status" value="1"/>
</dbReference>
<comment type="cofactor">
    <cofactor evidence="1">
        <name>a divalent metal cation</name>
        <dbReference type="ChEBI" id="CHEBI:60240"/>
    </cofactor>
</comment>
<comment type="similarity">
    <text evidence="5">Belongs to the YicC/YloC family.</text>
</comment>